<gene>
    <name evidence="2" type="ORF">pdam_00021072</name>
</gene>
<evidence type="ECO:0000313" key="3">
    <source>
        <dbReference type="Proteomes" id="UP000275408"/>
    </source>
</evidence>
<proteinExistence type="predicted"/>
<sequence length="154" mass="17341">MTMLRGTLPLLRTCKATVWLIKESSESLTSFSKITSGAIITDFLDERVKHVKRGPRNDRKVWLRKMPIGRIFGAQTTCTSARTTVETGVCSLDFVFCRNDSEGKASLKRQKSPETTTDTQDLKHFLSSKEEMEVASTVQPYEGEPRGSNDFDED</sequence>
<keyword evidence="3" id="KW-1185">Reference proteome</keyword>
<name>A0A3M6TRA8_POCDA</name>
<accession>A0A3M6TRA8</accession>
<feature type="compositionally biased region" description="Basic and acidic residues" evidence="1">
    <location>
        <begin position="120"/>
        <end position="132"/>
    </location>
</feature>
<evidence type="ECO:0000313" key="2">
    <source>
        <dbReference type="EMBL" id="RMX43876.1"/>
    </source>
</evidence>
<evidence type="ECO:0000256" key="1">
    <source>
        <dbReference type="SAM" id="MobiDB-lite"/>
    </source>
</evidence>
<comment type="caution">
    <text evidence="2">The sequence shown here is derived from an EMBL/GenBank/DDBJ whole genome shotgun (WGS) entry which is preliminary data.</text>
</comment>
<feature type="compositionally biased region" description="Basic and acidic residues" evidence="1">
    <location>
        <begin position="143"/>
        <end position="154"/>
    </location>
</feature>
<dbReference type="AlphaFoldDB" id="A0A3M6TRA8"/>
<dbReference type="Proteomes" id="UP000275408">
    <property type="component" value="Unassembled WGS sequence"/>
</dbReference>
<reference evidence="2 3" key="1">
    <citation type="journal article" date="2018" name="Sci. Rep.">
        <title>Comparative analysis of the Pocillopora damicornis genome highlights role of immune system in coral evolution.</title>
        <authorList>
            <person name="Cunning R."/>
            <person name="Bay R.A."/>
            <person name="Gillette P."/>
            <person name="Baker A.C."/>
            <person name="Traylor-Knowles N."/>
        </authorList>
    </citation>
    <scope>NUCLEOTIDE SEQUENCE [LARGE SCALE GENOMIC DNA]</scope>
    <source>
        <strain evidence="2">RSMAS</strain>
        <tissue evidence="2">Whole animal</tissue>
    </source>
</reference>
<dbReference type="EMBL" id="RCHS01003103">
    <property type="protein sequence ID" value="RMX43876.1"/>
    <property type="molecule type" value="Genomic_DNA"/>
</dbReference>
<protein>
    <submittedName>
        <fullName evidence="2">Uncharacterized protein</fullName>
    </submittedName>
</protein>
<organism evidence="2 3">
    <name type="scientific">Pocillopora damicornis</name>
    <name type="common">Cauliflower coral</name>
    <name type="synonym">Millepora damicornis</name>
    <dbReference type="NCBI Taxonomy" id="46731"/>
    <lineage>
        <taxon>Eukaryota</taxon>
        <taxon>Metazoa</taxon>
        <taxon>Cnidaria</taxon>
        <taxon>Anthozoa</taxon>
        <taxon>Hexacorallia</taxon>
        <taxon>Scleractinia</taxon>
        <taxon>Astrocoeniina</taxon>
        <taxon>Pocilloporidae</taxon>
        <taxon>Pocillopora</taxon>
    </lineage>
</organism>
<feature type="region of interest" description="Disordered" evidence="1">
    <location>
        <begin position="103"/>
        <end position="154"/>
    </location>
</feature>